<organism evidence="7 8">
    <name type="scientific">Mytilus coruscus</name>
    <name type="common">Sea mussel</name>
    <dbReference type="NCBI Taxonomy" id="42192"/>
    <lineage>
        <taxon>Eukaryota</taxon>
        <taxon>Metazoa</taxon>
        <taxon>Spiralia</taxon>
        <taxon>Lophotrochozoa</taxon>
        <taxon>Mollusca</taxon>
        <taxon>Bivalvia</taxon>
        <taxon>Autobranchia</taxon>
        <taxon>Pteriomorphia</taxon>
        <taxon>Mytilida</taxon>
        <taxon>Mytiloidea</taxon>
        <taxon>Mytilidae</taxon>
        <taxon>Mytilinae</taxon>
        <taxon>Mytilus</taxon>
    </lineage>
</organism>
<evidence type="ECO:0000256" key="2">
    <source>
        <dbReference type="ARBA" id="ARBA00022692"/>
    </source>
</evidence>
<dbReference type="SUPFAM" id="SSF81321">
    <property type="entry name" value="Family A G protein-coupled receptor-like"/>
    <property type="match status" value="1"/>
</dbReference>
<reference evidence="7 8" key="1">
    <citation type="submission" date="2020-06" db="EMBL/GenBank/DDBJ databases">
        <authorList>
            <person name="Li R."/>
            <person name="Bekaert M."/>
        </authorList>
    </citation>
    <scope>NUCLEOTIDE SEQUENCE [LARGE SCALE GENOMIC DNA]</scope>
    <source>
        <strain evidence="8">wild</strain>
    </source>
</reference>
<evidence type="ECO:0000256" key="3">
    <source>
        <dbReference type="ARBA" id="ARBA00022989"/>
    </source>
</evidence>
<dbReference type="PANTHER" id="PTHR46641">
    <property type="entry name" value="FMRFAMIDE RECEPTOR-RELATED"/>
    <property type="match status" value="1"/>
</dbReference>
<dbReference type="AlphaFoldDB" id="A0A6J8DL91"/>
<evidence type="ECO:0000256" key="1">
    <source>
        <dbReference type="ARBA" id="ARBA00004370"/>
    </source>
</evidence>
<feature type="transmembrane region" description="Helical" evidence="5">
    <location>
        <begin position="82"/>
        <end position="102"/>
    </location>
</feature>
<evidence type="ECO:0000256" key="4">
    <source>
        <dbReference type="ARBA" id="ARBA00023136"/>
    </source>
</evidence>
<keyword evidence="4 5" id="KW-0472">Membrane</keyword>
<accession>A0A6J8DL91</accession>
<keyword evidence="8" id="KW-1185">Reference proteome</keyword>
<feature type="transmembrane region" description="Helical" evidence="5">
    <location>
        <begin position="114"/>
        <end position="133"/>
    </location>
</feature>
<dbReference type="OrthoDB" id="6074760at2759"/>
<dbReference type="EMBL" id="CACVKT020007611">
    <property type="protein sequence ID" value="CAC5408906.1"/>
    <property type="molecule type" value="Genomic_DNA"/>
</dbReference>
<dbReference type="Gene3D" id="1.20.1070.10">
    <property type="entry name" value="Rhodopsin 7-helix transmembrane proteins"/>
    <property type="match status" value="1"/>
</dbReference>
<evidence type="ECO:0000313" key="7">
    <source>
        <dbReference type="EMBL" id="CAC5408906.1"/>
    </source>
</evidence>
<evidence type="ECO:0000256" key="5">
    <source>
        <dbReference type="SAM" id="Phobius"/>
    </source>
</evidence>
<proteinExistence type="predicted"/>
<dbReference type="InterPro" id="IPR017452">
    <property type="entry name" value="GPCR_Rhodpsn_7TM"/>
</dbReference>
<feature type="transmembrane region" description="Helical" evidence="5">
    <location>
        <begin position="190"/>
        <end position="210"/>
    </location>
</feature>
<dbReference type="Proteomes" id="UP000507470">
    <property type="component" value="Unassembled WGS sequence"/>
</dbReference>
<feature type="transmembrane region" description="Helical" evidence="5">
    <location>
        <begin position="317"/>
        <end position="338"/>
    </location>
</feature>
<dbReference type="GO" id="GO:0016020">
    <property type="term" value="C:membrane"/>
    <property type="evidence" value="ECO:0007669"/>
    <property type="project" value="UniProtKB-SubCell"/>
</dbReference>
<dbReference type="PANTHER" id="PTHR46641:SF25">
    <property type="entry name" value="CNMAMIDE RECEPTOR-RELATED"/>
    <property type="match status" value="1"/>
</dbReference>
<feature type="domain" description="G-protein coupled receptors family 1 profile" evidence="6">
    <location>
        <begin position="94"/>
        <end position="377"/>
    </location>
</feature>
<feature type="transmembrane region" description="Helical" evidence="5">
    <location>
        <begin position="148"/>
        <end position="169"/>
    </location>
</feature>
<feature type="transmembrane region" description="Helical" evidence="5">
    <location>
        <begin position="241"/>
        <end position="261"/>
    </location>
</feature>
<keyword evidence="3 5" id="KW-1133">Transmembrane helix</keyword>
<evidence type="ECO:0000313" key="8">
    <source>
        <dbReference type="Proteomes" id="UP000507470"/>
    </source>
</evidence>
<dbReference type="PROSITE" id="PS50262">
    <property type="entry name" value="G_PROTEIN_RECEP_F1_2"/>
    <property type="match status" value="1"/>
</dbReference>
<keyword evidence="2 5" id="KW-0812">Transmembrane</keyword>
<protein>
    <submittedName>
        <fullName evidence="7">OPRK1</fullName>
    </submittedName>
</protein>
<dbReference type="InterPro" id="IPR052954">
    <property type="entry name" value="GPCR-Ligand_Int"/>
</dbReference>
<sequence length="411" mass="47927">MQDEISPQEEPLNKSMKIKCSYEWAIVSIRELENMPNYTDYTGPFINDMGMYQYFNLSFEANMTTWFYYPPALKILSFIGEYISPCIYSVGIFLNVFAAFILRETEFKKVTPFVYLLSLCIIDTVYLIAKLIPNKLYNIYVVPGVCQIVYYLSFLSIFMEWWIVVMLMFERCIALRSSRIAGKYCNPFRVKCAIITMALLSIVAHLYHTWTSIVHSDGVERKCIIIPEFYQYLALLRKLDVIFAFIIPFSLITIMLLVISIQLCSRKRRCKSDVRQFIATTTTVAKRPVSLCVEDRGRARRIPDGLALRIILSKRRITIKLLIIVVLKIILCVPHDVLKTKLTLFNPSTVTAETERVVLLFLDEIYFLNFSIKGFLCFALFPSFRRSTCNYLRTKLRSFCQRLFARDHTDV</sequence>
<comment type="subcellular location">
    <subcellularLocation>
        <location evidence="1">Membrane</location>
    </subcellularLocation>
</comment>
<gene>
    <name evidence="7" type="ORF">MCOR_42251</name>
</gene>
<name>A0A6J8DL91_MYTCO</name>
<evidence type="ECO:0000259" key="6">
    <source>
        <dbReference type="PROSITE" id="PS50262"/>
    </source>
</evidence>
<feature type="transmembrane region" description="Helical" evidence="5">
    <location>
        <begin position="365"/>
        <end position="384"/>
    </location>
</feature>